<dbReference type="InterPro" id="IPR027417">
    <property type="entry name" value="P-loop_NTPase"/>
</dbReference>
<evidence type="ECO:0000256" key="4">
    <source>
        <dbReference type="ARBA" id="ARBA00022730"/>
    </source>
</evidence>
<feature type="binding site" evidence="10">
    <location>
        <begin position="156"/>
        <end position="159"/>
    </location>
    <ligand>
        <name>GTP</name>
        <dbReference type="ChEBI" id="CHEBI:37565"/>
    </ligand>
</feature>
<dbReference type="Gene3D" id="3.40.50.300">
    <property type="entry name" value="P-loop containing nucleotide triphosphate hydrolases"/>
    <property type="match status" value="1"/>
</dbReference>
<dbReference type="STRING" id="183.GCA_002009735_00714"/>
<comment type="subcellular location">
    <subcellularLocation>
        <location evidence="10">Cytoplasm</location>
    </subcellularLocation>
</comment>
<feature type="binding site" evidence="10">
    <location>
        <position position="296"/>
    </location>
    <ligand>
        <name>Zn(2+)</name>
        <dbReference type="ChEBI" id="CHEBI:29105"/>
    </ligand>
</feature>
<feature type="binding site" evidence="10">
    <location>
        <position position="304"/>
    </location>
    <ligand>
        <name>Zn(2+)</name>
        <dbReference type="ChEBI" id="CHEBI:29105"/>
    </ligand>
</feature>
<comment type="function">
    <text evidence="10">One of several proteins that assist in the late maturation steps of the functional core of the 30S ribosomal subunit. Helps release RbfA from mature subunits. May play a role in the assembly of ribosomal proteins into the subunit. Circularly permuted GTPase that catalyzes slow GTP hydrolysis, GTPase activity is stimulated by the 30S ribosomal subunit.</text>
</comment>
<dbReference type="GO" id="GO:0005737">
    <property type="term" value="C:cytoplasm"/>
    <property type="evidence" value="ECO:0007669"/>
    <property type="project" value="UniProtKB-SubCell"/>
</dbReference>
<dbReference type="SUPFAM" id="SSF50249">
    <property type="entry name" value="Nucleic acid-binding proteins"/>
    <property type="match status" value="1"/>
</dbReference>
<dbReference type="RefSeq" id="WP_002769050.1">
    <property type="nucleotide sequence ID" value="NZ_JH597773.1"/>
</dbReference>
<dbReference type="Proteomes" id="UP000005737">
    <property type="component" value="Unassembled WGS sequence"/>
</dbReference>
<keyword evidence="4 10" id="KW-0699">rRNA-binding</keyword>
<sequence>MKLEDLGYSERLEERRQAYDREHGLMQDRSATEPGRIIAEHKERYIVATGGGEVEAEITGHMRFAATGRADFPAVGDWVLVTVYDTDFAIIHSILPRSSILQRQAVGQFGEIQIIATNVDFAFLVQAVDRDFNVNRLERYLSICHASKVNPIIVLTKTDLIDAERLAELRSAIEGRIHDVPILTVSNVTHEGCDELRKHIEYGKTYCMLGSSGVGKSSLINTLTGGAIQKTGDISESTHKGRHVTTHRELIVLSTGGMLIDNPGMREVGLADATGGVEATFDRIAELSVHCRFADCTHTVEAGCAVIEAVEQGQIDRASYENYLKLERERSHFQSTVAEKRKKDKAFGKMLKNYHKQNPKQRDL</sequence>
<comment type="cofactor">
    <cofactor evidence="10">
        <name>Zn(2+)</name>
        <dbReference type="ChEBI" id="CHEBI:29105"/>
    </cofactor>
    <text evidence="10">Binds 1 zinc ion per subunit.</text>
</comment>
<dbReference type="EC" id="3.6.1.-" evidence="10"/>
<feature type="binding site" evidence="10">
    <location>
        <position position="298"/>
    </location>
    <ligand>
        <name>Zn(2+)</name>
        <dbReference type="ChEBI" id="CHEBI:29105"/>
    </ligand>
</feature>
<evidence type="ECO:0000313" key="14">
    <source>
        <dbReference type="Proteomes" id="UP000005737"/>
    </source>
</evidence>
<dbReference type="InterPro" id="IPR030378">
    <property type="entry name" value="G_CP_dom"/>
</dbReference>
<organism evidence="13 14">
    <name type="scientific">Leptonema illini DSM 21528</name>
    <dbReference type="NCBI Taxonomy" id="929563"/>
    <lineage>
        <taxon>Bacteria</taxon>
        <taxon>Pseudomonadati</taxon>
        <taxon>Spirochaetota</taxon>
        <taxon>Spirochaetia</taxon>
        <taxon>Leptospirales</taxon>
        <taxon>Leptospiraceae</taxon>
        <taxon>Leptonema</taxon>
    </lineage>
</organism>
<keyword evidence="7 10" id="KW-0862">Zinc</keyword>
<feature type="domain" description="EngC GTPase" evidence="11">
    <location>
        <begin position="117"/>
        <end position="266"/>
    </location>
</feature>
<keyword evidence="14" id="KW-1185">Reference proteome</keyword>
<feature type="binding site" evidence="10">
    <location>
        <position position="291"/>
    </location>
    <ligand>
        <name>Zn(2+)</name>
        <dbReference type="ChEBI" id="CHEBI:29105"/>
    </ligand>
</feature>
<name>H2CIC8_9LEPT</name>
<feature type="domain" description="CP-type G" evidence="12">
    <location>
        <begin position="109"/>
        <end position="268"/>
    </location>
</feature>
<dbReference type="InterPro" id="IPR004881">
    <property type="entry name" value="Ribosome_biogen_GTPase_RsgA"/>
</dbReference>
<feature type="binding site" evidence="10">
    <location>
        <begin position="210"/>
        <end position="218"/>
    </location>
    <ligand>
        <name>GTP</name>
        <dbReference type="ChEBI" id="CHEBI:37565"/>
    </ligand>
</feature>
<dbReference type="GO" id="GO:0019843">
    <property type="term" value="F:rRNA binding"/>
    <property type="evidence" value="ECO:0007669"/>
    <property type="project" value="UniProtKB-KW"/>
</dbReference>
<keyword evidence="9 10" id="KW-0342">GTP-binding</keyword>
<reference evidence="13 14" key="1">
    <citation type="submission" date="2011-10" db="EMBL/GenBank/DDBJ databases">
        <title>The Improved High-Quality Draft genome of Leptonema illini DSM 21528.</title>
        <authorList>
            <consortium name="US DOE Joint Genome Institute (JGI-PGF)"/>
            <person name="Lucas S."/>
            <person name="Copeland A."/>
            <person name="Lapidus A."/>
            <person name="Glavina del Rio T."/>
            <person name="Dalin E."/>
            <person name="Tice H."/>
            <person name="Bruce D."/>
            <person name="Goodwin L."/>
            <person name="Pitluck S."/>
            <person name="Peters L."/>
            <person name="Mikhailova N."/>
            <person name="Held B."/>
            <person name="Kyrpides N."/>
            <person name="Mavromatis K."/>
            <person name="Ivanova N."/>
            <person name="Markowitz V."/>
            <person name="Cheng J.-F."/>
            <person name="Hugenholtz P."/>
            <person name="Woyke T."/>
            <person name="Wu D."/>
            <person name="Gronow S."/>
            <person name="Wellnitz S."/>
            <person name="Brambilla E.-M."/>
            <person name="Klenk H.-P."/>
            <person name="Eisen J.A."/>
        </authorList>
    </citation>
    <scope>NUCLEOTIDE SEQUENCE [LARGE SCALE GENOMIC DNA]</scope>
    <source>
        <strain evidence="13 14">DSM 21528</strain>
    </source>
</reference>
<keyword evidence="3 10" id="KW-0479">Metal-binding</keyword>
<evidence type="ECO:0000259" key="12">
    <source>
        <dbReference type="PROSITE" id="PS51721"/>
    </source>
</evidence>
<dbReference type="GO" id="GO:0046872">
    <property type="term" value="F:metal ion binding"/>
    <property type="evidence" value="ECO:0007669"/>
    <property type="project" value="UniProtKB-KW"/>
</dbReference>
<dbReference type="GO" id="GO:0042274">
    <property type="term" value="P:ribosomal small subunit biogenesis"/>
    <property type="evidence" value="ECO:0007669"/>
    <property type="project" value="UniProtKB-UniRule"/>
</dbReference>
<evidence type="ECO:0000256" key="9">
    <source>
        <dbReference type="ARBA" id="ARBA00023134"/>
    </source>
</evidence>
<dbReference type="InterPro" id="IPR012340">
    <property type="entry name" value="NA-bd_OB-fold"/>
</dbReference>
<evidence type="ECO:0000256" key="10">
    <source>
        <dbReference type="HAMAP-Rule" id="MF_01820"/>
    </source>
</evidence>
<evidence type="ECO:0000256" key="1">
    <source>
        <dbReference type="ARBA" id="ARBA00022490"/>
    </source>
</evidence>
<dbReference type="GO" id="GO:0005525">
    <property type="term" value="F:GTP binding"/>
    <property type="evidence" value="ECO:0007669"/>
    <property type="project" value="UniProtKB-UniRule"/>
</dbReference>
<dbReference type="PROSITE" id="PS50936">
    <property type="entry name" value="ENGC_GTPASE"/>
    <property type="match status" value="1"/>
</dbReference>
<dbReference type="PANTHER" id="PTHR32120:SF10">
    <property type="entry name" value="SMALL RIBOSOMAL SUBUNIT BIOGENESIS GTPASE RSGA"/>
    <property type="match status" value="1"/>
</dbReference>
<keyword evidence="1 10" id="KW-0963">Cytoplasm</keyword>
<dbReference type="PANTHER" id="PTHR32120">
    <property type="entry name" value="SMALL RIBOSOMAL SUBUNIT BIOGENESIS GTPASE RSGA"/>
    <property type="match status" value="1"/>
</dbReference>
<dbReference type="PROSITE" id="PS51721">
    <property type="entry name" value="G_CP"/>
    <property type="match status" value="1"/>
</dbReference>
<dbReference type="NCBIfam" id="TIGR00157">
    <property type="entry name" value="ribosome small subunit-dependent GTPase A"/>
    <property type="match status" value="1"/>
</dbReference>
<dbReference type="GO" id="GO:0003924">
    <property type="term" value="F:GTPase activity"/>
    <property type="evidence" value="ECO:0007669"/>
    <property type="project" value="UniProtKB-UniRule"/>
</dbReference>
<evidence type="ECO:0000256" key="6">
    <source>
        <dbReference type="ARBA" id="ARBA00022801"/>
    </source>
</evidence>
<dbReference type="HAMAP" id="MF_01820">
    <property type="entry name" value="GTPase_RsgA"/>
    <property type="match status" value="1"/>
</dbReference>
<dbReference type="AlphaFoldDB" id="H2CIC8"/>
<gene>
    <name evidence="10" type="primary">rsgA</name>
    <name evidence="13" type="ORF">Lepil_0192</name>
</gene>
<keyword evidence="8 10" id="KW-0694">RNA-binding</keyword>
<dbReference type="CDD" id="cd01854">
    <property type="entry name" value="YjeQ_EngC"/>
    <property type="match status" value="1"/>
</dbReference>
<evidence type="ECO:0000256" key="5">
    <source>
        <dbReference type="ARBA" id="ARBA00022741"/>
    </source>
</evidence>
<evidence type="ECO:0000256" key="7">
    <source>
        <dbReference type="ARBA" id="ARBA00022833"/>
    </source>
</evidence>
<evidence type="ECO:0000313" key="13">
    <source>
        <dbReference type="EMBL" id="EHQ04901.1"/>
    </source>
</evidence>
<evidence type="ECO:0000256" key="3">
    <source>
        <dbReference type="ARBA" id="ARBA00022723"/>
    </source>
</evidence>
<accession>H2CIC8</accession>
<dbReference type="EMBL" id="JH597773">
    <property type="protein sequence ID" value="EHQ04901.1"/>
    <property type="molecule type" value="Genomic_DNA"/>
</dbReference>
<evidence type="ECO:0000259" key="11">
    <source>
        <dbReference type="PROSITE" id="PS50936"/>
    </source>
</evidence>
<comment type="subunit">
    <text evidence="10">Monomer. Associates with 30S ribosomal subunit, binds 16S rRNA.</text>
</comment>
<evidence type="ECO:0000256" key="8">
    <source>
        <dbReference type="ARBA" id="ARBA00022884"/>
    </source>
</evidence>
<keyword evidence="2 10" id="KW-0690">Ribosome biogenesis</keyword>
<protein>
    <recommendedName>
        <fullName evidence="10">Small ribosomal subunit biogenesis GTPase RsgA</fullName>
        <ecNumber evidence="10">3.6.1.-</ecNumber>
    </recommendedName>
</protein>
<proteinExistence type="inferred from homology"/>
<keyword evidence="5 10" id="KW-0547">Nucleotide-binding</keyword>
<comment type="similarity">
    <text evidence="10">Belongs to the TRAFAC class YlqF/YawG GTPase family. RsgA subfamily.</text>
</comment>
<dbReference type="HOGENOM" id="CLU_033617_0_1_12"/>
<keyword evidence="6 10" id="KW-0378">Hydrolase</keyword>
<dbReference type="Pfam" id="PF03193">
    <property type="entry name" value="RsgA_GTPase"/>
    <property type="match status" value="1"/>
</dbReference>
<evidence type="ECO:0000256" key="2">
    <source>
        <dbReference type="ARBA" id="ARBA00022517"/>
    </source>
</evidence>
<dbReference type="Gene3D" id="1.10.40.50">
    <property type="entry name" value="Probable gtpase engc, domain 3"/>
    <property type="match status" value="1"/>
</dbReference>
<dbReference type="SUPFAM" id="SSF52540">
    <property type="entry name" value="P-loop containing nucleoside triphosphate hydrolases"/>
    <property type="match status" value="1"/>
</dbReference>
<dbReference type="InterPro" id="IPR010914">
    <property type="entry name" value="RsgA_GTPase_dom"/>
</dbReference>
<dbReference type="Gene3D" id="2.40.50.140">
    <property type="entry name" value="Nucleic acid-binding proteins"/>
    <property type="match status" value="1"/>
</dbReference>